<reference evidence="11 12" key="1">
    <citation type="submission" date="2019-08" db="EMBL/GenBank/DDBJ databases">
        <title>Deep-cultivation of Planctomycetes and their phenomic and genomic characterization uncovers novel biology.</title>
        <authorList>
            <person name="Wiegand S."/>
            <person name="Jogler M."/>
            <person name="Boedeker C."/>
            <person name="Pinto D."/>
            <person name="Vollmers J."/>
            <person name="Rivas-Marin E."/>
            <person name="Kohn T."/>
            <person name="Peeters S.H."/>
            <person name="Heuer A."/>
            <person name="Rast P."/>
            <person name="Oberbeckmann S."/>
            <person name="Bunk B."/>
            <person name="Jeske O."/>
            <person name="Meyerdierks A."/>
            <person name="Storesund J.E."/>
            <person name="Kallscheuer N."/>
            <person name="Luecker S."/>
            <person name="Lage O.M."/>
            <person name="Pohl T."/>
            <person name="Merkel B.J."/>
            <person name="Hornburger P."/>
            <person name="Mueller R.-W."/>
            <person name="Bruemmer F."/>
            <person name="Labrenz M."/>
            <person name="Spormann A.M."/>
            <person name="Op den Camp H."/>
            <person name="Overmann J."/>
            <person name="Amann R."/>
            <person name="Jetten M.S.M."/>
            <person name="Mascher T."/>
            <person name="Medema M.H."/>
            <person name="Devos D.P."/>
            <person name="Kaster A.-K."/>
            <person name="Ovreas L."/>
            <person name="Rohde M."/>
            <person name="Galperin M.Y."/>
            <person name="Jogler C."/>
        </authorList>
    </citation>
    <scope>NUCLEOTIDE SEQUENCE [LARGE SCALE GENOMIC DNA]</scope>
    <source>
        <strain evidence="11 12">OJF2</strain>
    </source>
</reference>
<dbReference type="GO" id="GO:0005886">
    <property type="term" value="C:plasma membrane"/>
    <property type="evidence" value="ECO:0007669"/>
    <property type="project" value="UniProtKB-SubCell"/>
</dbReference>
<feature type="transmembrane region" description="Helical" evidence="8">
    <location>
        <begin position="370"/>
        <end position="403"/>
    </location>
</feature>
<feature type="compositionally biased region" description="Basic and acidic residues" evidence="7">
    <location>
        <begin position="69"/>
        <end position="86"/>
    </location>
</feature>
<feature type="domain" description="MacB-like periplasmic core" evidence="10">
    <location>
        <begin position="21"/>
        <end position="208"/>
    </location>
</feature>
<dbReference type="InterPro" id="IPR050250">
    <property type="entry name" value="Macrolide_Exporter_MacB"/>
</dbReference>
<dbReference type="Pfam" id="PF12704">
    <property type="entry name" value="MacB_PCD"/>
    <property type="match status" value="1"/>
</dbReference>
<organism evidence="11 12">
    <name type="scientific">Aquisphaera giovannonii</name>
    <dbReference type="NCBI Taxonomy" id="406548"/>
    <lineage>
        <taxon>Bacteria</taxon>
        <taxon>Pseudomonadati</taxon>
        <taxon>Planctomycetota</taxon>
        <taxon>Planctomycetia</taxon>
        <taxon>Isosphaerales</taxon>
        <taxon>Isosphaeraceae</taxon>
        <taxon>Aquisphaera</taxon>
    </lineage>
</organism>
<evidence type="ECO:0000313" key="11">
    <source>
        <dbReference type="EMBL" id="QEH36181.1"/>
    </source>
</evidence>
<evidence type="ECO:0000256" key="3">
    <source>
        <dbReference type="ARBA" id="ARBA00022692"/>
    </source>
</evidence>
<evidence type="ECO:0000256" key="6">
    <source>
        <dbReference type="ARBA" id="ARBA00038076"/>
    </source>
</evidence>
<dbReference type="PANTHER" id="PTHR30572">
    <property type="entry name" value="MEMBRANE COMPONENT OF TRANSPORTER-RELATED"/>
    <property type="match status" value="1"/>
</dbReference>
<evidence type="ECO:0000256" key="8">
    <source>
        <dbReference type="SAM" id="Phobius"/>
    </source>
</evidence>
<evidence type="ECO:0000256" key="2">
    <source>
        <dbReference type="ARBA" id="ARBA00022475"/>
    </source>
</evidence>
<dbReference type="Pfam" id="PF02687">
    <property type="entry name" value="FtsX"/>
    <property type="match status" value="1"/>
</dbReference>
<gene>
    <name evidence="11" type="primary">ytrF_1</name>
    <name evidence="11" type="ORF">OJF2_47410</name>
</gene>
<comment type="similarity">
    <text evidence="6">Belongs to the ABC-4 integral membrane protein family.</text>
</comment>
<evidence type="ECO:0000256" key="5">
    <source>
        <dbReference type="ARBA" id="ARBA00023136"/>
    </source>
</evidence>
<feature type="domain" description="ABC3 transporter permease C-terminal" evidence="9">
    <location>
        <begin position="382"/>
        <end position="507"/>
    </location>
</feature>
<dbReference type="PANTHER" id="PTHR30572:SF4">
    <property type="entry name" value="ABC TRANSPORTER PERMEASE YTRF"/>
    <property type="match status" value="1"/>
</dbReference>
<dbReference type="InterPro" id="IPR025857">
    <property type="entry name" value="MacB_PCD"/>
</dbReference>
<comment type="subcellular location">
    <subcellularLocation>
        <location evidence="1">Cell membrane</location>
        <topology evidence="1">Multi-pass membrane protein</topology>
    </subcellularLocation>
</comment>
<feature type="region of interest" description="Disordered" evidence="7">
    <location>
        <begin position="64"/>
        <end position="86"/>
    </location>
</feature>
<dbReference type="KEGG" id="agv:OJF2_47410"/>
<keyword evidence="3 8" id="KW-0812">Transmembrane</keyword>
<evidence type="ECO:0000256" key="1">
    <source>
        <dbReference type="ARBA" id="ARBA00004651"/>
    </source>
</evidence>
<keyword evidence="2" id="KW-1003">Cell membrane</keyword>
<evidence type="ECO:0000259" key="9">
    <source>
        <dbReference type="Pfam" id="PF02687"/>
    </source>
</evidence>
<dbReference type="InterPro" id="IPR003838">
    <property type="entry name" value="ABC3_permease_C"/>
</dbReference>
<feature type="transmembrane region" description="Helical" evidence="8">
    <location>
        <begin position="468"/>
        <end position="497"/>
    </location>
</feature>
<keyword evidence="5 8" id="KW-0472">Membrane</keyword>
<sequence>MRWIDLLRFPLASLGQQKMRTCLTTLGVVFGAFVLAASLSIDEGVQRTIERESSRGDVARKVTVSSGWKEAEAKPADDAKVSGRMSPDRRERIRKVLAQRPRQGGAAAELIGLTPGRLDSLSRLPHVERVIPVVGEGGVATLGNRPEGASVSSGAGEAPEFRKRLIAGRAFESDDERSVLLSEMFAYRIGLVDDADLDQVLGRPLRIELRGREDGPSFYVSLADRSKSGGGREEQSALRQLAWQIPGVLDRFSLTGEEAASLRKAIRPGSTHVDPAVVADDFRVVGIFRGMTDEERKEAWAQFAANSDLVLPRRTAADLAFRDPTRREQGIDQAVLLVDDMRNVKEVVDRVEALGLRSHSIVNFIERERLTYLLIFGGMTCVAGVALLVSSLGIANTMLMSVLERRREIGIMKAVGAADWQLQAVFVLEGGLIGLVGGALGLLLAWSISFPGDAWVRSMVHSDMKIHLSGSIFAFPARIGVTVLLFTVAVTIVAALYPARRAAKVDPVSALRHD</sequence>
<keyword evidence="4 8" id="KW-1133">Transmembrane helix</keyword>
<evidence type="ECO:0000259" key="10">
    <source>
        <dbReference type="Pfam" id="PF12704"/>
    </source>
</evidence>
<dbReference type="AlphaFoldDB" id="A0A5B9W850"/>
<protein>
    <submittedName>
        <fullName evidence="11">ABC transporter permease YtrF</fullName>
    </submittedName>
</protein>
<evidence type="ECO:0000256" key="7">
    <source>
        <dbReference type="SAM" id="MobiDB-lite"/>
    </source>
</evidence>
<dbReference type="OrthoDB" id="9770099at2"/>
<feature type="transmembrane region" description="Helical" evidence="8">
    <location>
        <begin position="424"/>
        <end position="448"/>
    </location>
</feature>
<proteinExistence type="inferred from homology"/>
<keyword evidence="12" id="KW-1185">Reference proteome</keyword>
<name>A0A5B9W850_9BACT</name>
<dbReference type="Proteomes" id="UP000324233">
    <property type="component" value="Chromosome"/>
</dbReference>
<dbReference type="EMBL" id="CP042997">
    <property type="protein sequence ID" value="QEH36181.1"/>
    <property type="molecule type" value="Genomic_DNA"/>
</dbReference>
<accession>A0A5B9W850</accession>
<evidence type="ECO:0000313" key="12">
    <source>
        <dbReference type="Proteomes" id="UP000324233"/>
    </source>
</evidence>
<dbReference type="RefSeq" id="WP_148595895.1">
    <property type="nucleotide sequence ID" value="NZ_CP042997.1"/>
</dbReference>
<dbReference type="GO" id="GO:0022857">
    <property type="term" value="F:transmembrane transporter activity"/>
    <property type="evidence" value="ECO:0007669"/>
    <property type="project" value="TreeGrafter"/>
</dbReference>
<evidence type="ECO:0000256" key="4">
    <source>
        <dbReference type="ARBA" id="ARBA00022989"/>
    </source>
</evidence>